<evidence type="ECO:0000313" key="3">
    <source>
        <dbReference type="EMBL" id="GAQ67470.1"/>
    </source>
</evidence>
<dbReference type="InterPro" id="IPR032874">
    <property type="entry name" value="DDE_dom"/>
</dbReference>
<dbReference type="AlphaFoldDB" id="A0A100JXH1"/>
<dbReference type="Proteomes" id="UP000067448">
    <property type="component" value="Unassembled WGS sequence"/>
</dbReference>
<dbReference type="EMBL" id="BCMM01000058">
    <property type="protein sequence ID" value="GAQ67470.1"/>
    <property type="molecule type" value="Genomic_DNA"/>
</dbReference>
<name>A0A100JXH1_STRSC</name>
<dbReference type="PANTHER" id="PTHR35528:SF3">
    <property type="entry name" value="BLL1675 PROTEIN"/>
    <property type="match status" value="1"/>
</dbReference>
<dbReference type="PANTHER" id="PTHR35528">
    <property type="entry name" value="BLL1675 PROTEIN"/>
    <property type="match status" value="1"/>
</dbReference>
<protein>
    <recommendedName>
        <fullName evidence="2">DDE domain-containing protein</fullName>
    </recommendedName>
</protein>
<sequence length="89" mass="10223">MPSVEHRQSKYVNNRAENSHQPTRQRERAIKSFRSTGAAQRFLSAFSGISPHFRPQRHRLPAPGYRTEMITCFAIWDHITGTADQPTTT</sequence>
<accession>A0A100JXH1</accession>
<feature type="compositionally biased region" description="Polar residues" evidence="1">
    <location>
        <begin position="10"/>
        <end position="22"/>
    </location>
</feature>
<dbReference type="Pfam" id="PF13610">
    <property type="entry name" value="DDE_Tnp_IS240"/>
    <property type="match status" value="1"/>
</dbReference>
<evidence type="ECO:0000313" key="4">
    <source>
        <dbReference type="Proteomes" id="UP000067448"/>
    </source>
</evidence>
<proteinExistence type="predicted"/>
<gene>
    <name evidence="3" type="ORF">SsS58_07925</name>
</gene>
<reference evidence="4" key="1">
    <citation type="submission" date="2015-11" db="EMBL/GenBank/DDBJ databases">
        <authorList>
            <consortium name="Cross-ministerial Strategic Innovation Promotion Program (SIP) consortium"/>
            <person name="Tomihama T."/>
            <person name="Ikenaga M."/>
            <person name="Sakai M."/>
            <person name="Okubo T."/>
            <person name="Ikeda S."/>
        </authorList>
    </citation>
    <scope>NUCLEOTIDE SEQUENCE [LARGE SCALE GENOMIC DNA]</scope>
    <source>
        <strain evidence="4">S58</strain>
    </source>
</reference>
<comment type="caution">
    <text evidence="3">The sequence shown here is derived from an EMBL/GenBank/DDBJ whole genome shotgun (WGS) entry which is preliminary data.</text>
</comment>
<organism evidence="3 4">
    <name type="scientific">Streptomyces scabiei</name>
    <dbReference type="NCBI Taxonomy" id="1930"/>
    <lineage>
        <taxon>Bacteria</taxon>
        <taxon>Bacillati</taxon>
        <taxon>Actinomycetota</taxon>
        <taxon>Actinomycetes</taxon>
        <taxon>Kitasatosporales</taxon>
        <taxon>Streptomycetaceae</taxon>
        <taxon>Streptomyces</taxon>
    </lineage>
</organism>
<reference evidence="3 4" key="2">
    <citation type="journal article" date="2016" name="Genome Announc.">
        <title>Draft Genome Sequences of Streptomyces scabiei S58, Streptomyces turgidiscabies T45, and Streptomyces acidiscabies a10, the Pathogens of Potato Common Scab, Isolated in Japan.</title>
        <authorList>
            <person name="Tomihama T."/>
            <person name="Nishi Y."/>
            <person name="Sakai M."/>
            <person name="Ikenaga M."/>
            <person name="Okubo T."/>
            <person name="Ikeda S."/>
        </authorList>
    </citation>
    <scope>NUCLEOTIDE SEQUENCE [LARGE SCALE GENOMIC DNA]</scope>
    <source>
        <strain evidence="3 4">S58</strain>
    </source>
</reference>
<feature type="domain" description="DDE" evidence="2">
    <location>
        <begin position="3"/>
        <end position="54"/>
    </location>
</feature>
<reference evidence="4" key="3">
    <citation type="submission" date="2016-02" db="EMBL/GenBank/DDBJ databases">
        <title>Draft genome of pathogenic Streptomyces sp. in Japan.</title>
        <authorList>
            <person name="Tomihama T."/>
            <person name="Ikenaga M."/>
            <person name="Sakai M."/>
            <person name="Okubo T."/>
            <person name="Ikeda S."/>
        </authorList>
    </citation>
    <scope>NUCLEOTIDE SEQUENCE [LARGE SCALE GENOMIC DNA]</scope>
    <source>
        <strain evidence="4">S58</strain>
    </source>
</reference>
<dbReference type="InterPro" id="IPR052183">
    <property type="entry name" value="IS_Transposase"/>
</dbReference>
<evidence type="ECO:0000256" key="1">
    <source>
        <dbReference type="SAM" id="MobiDB-lite"/>
    </source>
</evidence>
<feature type="region of interest" description="Disordered" evidence="1">
    <location>
        <begin position="1"/>
        <end position="28"/>
    </location>
</feature>
<evidence type="ECO:0000259" key="2">
    <source>
        <dbReference type="Pfam" id="PF13610"/>
    </source>
</evidence>